<name>A0ACC2FRE4_DALPE</name>
<keyword evidence="2" id="KW-1185">Reference proteome</keyword>
<protein>
    <submittedName>
        <fullName evidence="1">Uncharacterized protein</fullName>
    </submittedName>
</protein>
<gene>
    <name evidence="1" type="ORF">DPEC_G00258630</name>
</gene>
<dbReference type="EMBL" id="CM055750">
    <property type="protein sequence ID" value="KAJ7993815.1"/>
    <property type="molecule type" value="Genomic_DNA"/>
</dbReference>
<proteinExistence type="predicted"/>
<evidence type="ECO:0000313" key="2">
    <source>
        <dbReference type="Proteomes" id="UP001157502"/>
    </source>
</evidence>
<organism evidence="1 2">
    <name type="scientific">Dallia pectoralis</name>
    <name type="common">Alaska blackfish</name>
    <dbReference type="NCBI Taxonomy" id="75939"/>
    <lineage>
        <taxon>Eukaryota</taxon>
        <taxon>Metazoa</taxon>
        <taxon>Chordata</taxon>
        <taxon>Craniata</taxon>
        <taxon>Vertebrata</taxon>
        <taxon>Euteleostomi</taxon>
        <taxon>Actinopterygii</taxon>
        <taxon>Neopterygii</taxon>
        <taxon>Teleostei</taxon>
        <taxon>Protacanthopterygii</taxon>
        <taxon>Esociformes</taxon>
        <taxon>Umbridae</taxon>
        <taxon>Dallia</taxon>
    </lineage>
</organism>
<comment type="caution">
    <text evidence="1">The sequence shown here is derived from an EMBL/GenBank/DDBJ whole genome shotgun (WGS) entry which is preliminary data.</text>
</comment>
<dbReference type="Proteomes" id="UP001157502">
    <property type="component" value="Chromosome 23"/>
</dbReference>
<sequence>MPRPVFDLTRFRTNTGTVVRTPVEIELYVLLRPGPGEASYLVVGSETGEGKSILGLQEVNFIHKFVDVMRPLALALNILQAEKNIFLGYLAPTIVQLQCHMNDLLDESTKPTEAEGLSTGRPLIKSILGSLSTRLAGVLEKRDHILSAMLVPRFKLDWVQDEEKRIQYKLMVKREFQTLNPDDTAARDSDPGETVWEIPTLRSS</sequence>
<accession>A0ACC2FRE4</accession>
<evidence type="ECO:0000313" key="1">
    <source>
        <dbReference type="EMBL" id="KAJ7993815.1"/>
    </source>
</evidence>
<reference evidence="1" key="1">
    <citation type="submission" date="2021-05" db="EMBL/GenBank/DDBJ databases">
        <authorList>
            <person name="Pan Q."/>
            <person name="Jouanno E."/>
            <person name="Zahm M."/>
            <person name="Klopp C."/>
            <person name="Cabau C."/>
            <person name="Louis A."/>
            <person name="Berthelot C."/>
            <person name="Parey E."/>
            <person name="Roest Crollius H."/>
            <person name="Montfort J."/>
            <person name="Robinson-Rechavi M."/>
            <person name="Bouchez O."/>
            <person name="Lampietro C."/>
            <person name="Lopez Roques C."/>
            <person name="Donnadieu C."/>
            <person name="Postlethwait J."/>
            <person name="Bobe J."/>
            <person name="Dillon D."/>
            <person name="Chandos A."/>
            <person name="von Hippel F."/>
            <person name="Guiguen Y."/>
        </authorList>
    </citation>
    <scope>NUCLEOTIDE SEQUENCE</scope>
    <source>
        <strain evidence="1">YG-Jan2019</strain>
    </source>
</reference>